<organism evidence="1 2">
    <name type="scientific">Hyaloscypha hepaticicola</name>
    <dbReference type="NCBI Taxonomy" id="2082293"/>
    <lineage>
        <taxon>Eukaryota</taxon>
        <taxon>Fungi</taxon>
        <taxon>Dikarya</taxon>
        <taxon>Ascomycota</taxon>
        <taxon>Pezizomycotina</taxon>
        <taxon>Leotiomycetes</taxon>
        <taxon>Helotiales</taxon>
        <taxon>Hyaloscyphaceae</taxon>
        <taxon>Hyaloscypha</taxon>
    </lineage>
</organism>
<dbReference type="Proteomes" id="UP000235672">
    <property type="component" value="Unassembled WGS sequence"/>
</dbReference>
<evidence type="ECO:0000313" key="2">
    <source>
        <dbReference type="Proteomes" id="UP000235672"/>
    </source>
</evidence>
<proteinExistence type="predicted"/>
<dbReference type="STRING" id="1745343.A0A2J6PRZ4"/>
<dbReference type="AlphaFoldDB" id="A0A2J6PRZ4"/>
<keyword evidence="2" id="KW-1185">Reference proteome</keyword>
<protein>
    <submittedName>
        <fullName evidence="1">Uncharacterized protein</fullName>
    </submittedName>
</protein>
<name>A0A2J6PRZ4_9HELO</name>
<dbReference type="OrthoDB" id="4738706at2759"/>
<reference evidence="1 2" key="1">
    <citation type="submission" date="2016-05" db="EMBL/GenBank/DDBJ databases">
        <title>A degradative enzymes factory behind the ericoid mycorrhizal symbiosis.</title>
        <authorList>
            <consortium name="DOE Joint Genome Institute"/>
            <person name="Martino E."/>
            <person name="Morin E."/>
            <person name="Grelet G."/>
            <person name="Kuo A."/>
            <person name="Kohler A."/>
            <person name="Daghino S."/>
            <person name="Barry K."/>
            <person name="Choi C."/>
            <person name="Cichocki N."/>
            <person name="Clum A."/>
            <person name="Copeland A."/>
            <person name="Hainaut M."/>
            <person name="Haridas S."/>
            <person name="Labutti K."/>
            <person name="Lindquist E."/>
            <person name="Lipzen A."/>
            <person name="Khouja H.-R."/>
            <person name="Murat C."/>
            <person name="Ohm R."/>
            <person name="Olson A."/>
            <person name="Spatafora J."/>
            <person name="Veneault-Fourrey C."/>
            <person name="Henrissat B."/>
            <person name="Grigoriev I."/>
            <person name="Martin F."/>
            <person name="Perotto S."/>
        </authorList>
    </citation>
    <scope>NUCLEOTIDE SEQUENCE [LARGE SCALE GENOMIC DNA]</scope>
    <source>
        <strain evidence="1 2">UAMH 7357</strain>
    </source>
</reference>
<dbReference type="EMBL" id="KZ613503">
    <property type="protein sequence ID" value="PMD16807.1"/>
    <property type="molecule type" value="Genomic_DNA"/>
</dbReference>
<gene>
    <name evidence="1" type="ORF">NA56DRAFT_708374</name>
</gene>
<sequence length="128" mass="14205">MTDFEDLQKDLSLSPDSGQLADYDEYYRREQSWAVRAALEEIVQIQWQPIEENLGNQLIDIIRDCQDGLFSKYKSLTGTKSDMPFGNPASPRSTVIAQDSMTSLAMAANVTSEPSFGGIASFFQSPSP</sequence>
<evidence type="ECO:0000313" key="1">
    <source>
        <dbReference type="EMBL" id="PMD16807.1"/>
    </source>
</evidence>
<accession>A0A2J6PRZ4</accession>